<dbReference type="InterPro" id="IPR033131">
    <property type="entry name" value="Pectinesterase_Asp_AS"/>
</dbReference>
<keyword evidence="9 12" id="KW-0063">Aspartyl esterase</keyword>
<dbReference type="PANTHER" id="PTHR31321">
    <property type="entry name" value="ACYL-COA THIOESTER HYDROLASE YBHC-RELATED"/>
    <property type="match status" value="1"/>
</dbReference>
<dbReference type="PANTHER" id="PTHR31321:SF81">
    <property type="entry name" value="PECTINESTERASE"/>
    <property type="match status" value="1"/>
</dbReference>
<protein>
    <recommendedName>
        <fullName evidence="4 12">Pectinesterase</fullName>
        <ecNumber evidence="4 12">3.1.1.11</ecNumber>
    </recommendedName>
</protein>
<evidence type="ECO:0000256" key="11">
    <source>
        <dbReference type="PROSITE-ProRule" id="PRU10040"/>
    </source>
</evidence>
<evidence type="ECO:0000313" key="16">
    <source>
        <dbReference type="Proteomes" id="UP001152484"/>
    </source>
</evidence>
<dbReference type="EMBL" id="CAMAPE010000060">
    <property type="protein sequence ID" value="CAH9112735.1"/>
    <property type="molecule type" value="Genomic_DNA"/>
</dbReference>
<feature type="active site" evidence="11">
    <location>
        <position position="278"/>
    </location>
</feature>
<keyword evidence="7" id="KW-0732">Signal</keyword>
<dbReference type="Pfam" id="PF01095">
    <property type="entry name" value="Pectinesterase"/>
    <property type="match status" value="1"/>
</dbReference>
<dbReference type="AlphaFoldDB" id="A0A9P0ZUR7"/>
<dbReference type="SUPFAM" id="SSF51126">
    <property type="entry name" value="Pectin lyase-like"/>
    <property type="match status" value="1"/>
</dbReference>
<evidence type="ECO:0000256" key="10">
    <source>
        <dbReference type="ARBA" id="ARBA00047928"/>
    </source>
</evidence>
<evidence type="ECO:0000256" key="5">
    <source>
        <dbReference type="ARBA" id="ARBA00022512"/>
    </source>
</evidence>
<organism evidence="15 16">
    <name type="scientific">Cuscuta europaea</name>
    <name type="common">European dodder</name>
    <dbReference type="NCBI Taxonomy" id="41803"/>
    <lineage>
        <taxon>Eukaryota</taxon>
        <taxon>Viridiplantae</taxon>
        <taxon>Streptophyta</taxon>
        <taxon>Embryophyta</taxon>
        <taxon>Tracheophyta</taxon>
        <taxon>Spermatophyta</taxon>
        <taxon>Magnoliopsida</taxon>
        <taxon>eudicotyledons</taxon>
        <taxon>Gunneridae</taxon>
        <taxon>Pentapetalae</taxon>
        <taxon>asterids</taxon>
        <taxon>lamiids</taxon>
        <taxon>Solanales</taxon>
        <taxon>Convolvulaceae</taxon>
        <taxon>Cuscuteae</taxon>
        <taxon>Cuscuta</taxon>
        <taxon>Cuscuta subgen. Cuscuta</taxon>
    </lineage>
</organism>
<dbReference type="FunFam" id="2.160.20.10:FF:000008">
    <property type="entry name" value="Pectinesterase"/>
    <property type="match status" value="1"/>
</dbReference>
<comment type="caution">
    <text evidence="15">The sequence shown here is derived from an EMBL/GenBank/DDBJ whole genome shotgun (WGS) entry which is preliminary data.</text>
</comment>
<evidence type="ECO:0000256" key="4">
    <source>
        <dbReference type="ARBA" id="ARBA00013229"/>
    </source>
</evidence>
<evidence type="ECO:0000256" key="6">
    <source>
        <dbReference type="ARBA" id="ARBA00022525"/>
    </source>
</evidence>
<dbReference type="OrthoDB" id="2019149at2759"/>
<evidence type="ECO:0000313" key="15">
    <source>
        <dbReference type="EMBL" id="CAH9112735.1"/>
    </source>
</evidence>
<keyword evidence="16" id="KW-1185">Reference proteome</keyword>
<keyword evidence="8 12" id="KW-0378">Hydrolase</keyword>
<dbReference type="InterPro" id="IPR011050">
    <property type="entry name" value="Pectin_lyase_fold/virulence"/>
</dbReference>
<keyword evidence="6" id="KW-0964">Secreted</keyword>
<proteinExistence type="inferred from homology"/>
<comment type="catalytic activity">
    <reaction evidence="10 12">
        <text>[(1-&gt;4)-alpha-D-galacturonosyl methyl ester](n) + n H2O = [(1-&gt;4)-alpha-D-galacturonosyl](n) + n methanol + n H(+)</text>
        <dbReference type="Rhea" id="RHEA:22380"/>
        <dbReference type="Rhea" id="RHEA-COMP:14570"/>
        <dbReference type="Rhea" id="RHEA-COMP:14573"/>
        <dbReference type="ChEBI" id="CHEBI:15377"/>
        <dbReference type="ChEBI" id="CHEBI:15378"/>
        <dbReference type="ChEBI" id="CHEBI:17790"/>
        <dbReference type="ChEBI" id="CHEBI:140522"/>
        <dbReference type="ChEBI" id="CHEBI:140523"/>
        <dbReference type="EC" id="3.1.1.11"/>
    </reaction>
</comment>
<evidence type="ECO:0000256" key="8">
    <source>
        <dbReference type="ARBA" id="ARBA00022801"/>
    </source>
</evidence>
<dbReference type="InterPro" id="IPR000070">
    <property type="entry name" value="Pectinesterase_cat"/>
</dbReference>
<dbReference type="GO" id="GO:0030599">
    <property type="term" value="F:pectinesterase activity"/>
    <property type="evidence" value="ECO:0007669"/>
    <property type="project" value="UniProtKB-UniRule"/>
</dbReference>
<evidence type="ECO:0000256" key="1">
    <source>
        <dbReference type="ARBA" id="ARBA00004191"/>
    </source>
</evidence>
<feature type="domain" description="Pectinesterase catalytic" evidence="14">
    <location>
        <begin position="117"/>
        <end position="411"/>
    </location>
</feature>
<dbReference type="GO" id="GO:0042545">
    <property type="term" value="P:cell wall modification"/>
    <property type="evidence" value="ECO:0007669"/>
    <property type="project" value="UniProtKB-UniRule"/>
</dbReference>
<evidence type="ECO:0000256" key="7">
    <source>
        <dbReference type="ARBA" id="ARBA00022729"/>
    </source>
</evidence>
<evidence type="ECO:0000256" key="12">
    <source>
        <dbReference type="RuleBase" id="RU000589"/>
    </source>
</evidence>
<evidence type="ECO:0000256" key="9">
    <source>
        <dbReference type="ARBA" id="ARBA00023085"/>
    </source>
</evidence>
<comment type="similarity">
    <text evidence="3">Belongs to the pectinesterase family.</text>
</comment>
<feature type="region of interest" description="Disordered" evidence="13">
    <location>
        <begin position="86"/>
        <end position="105"/>
    </location>
</feature>
<sequence length="421" mass="46657">MHACVRSTCEINKMANDHCYFYHITKKLESIKLLIIVILLVDRQRLGAIGGGGRKDNSTSDHGQLEKWNLIRSYGRRMMMTKGSATIVNRGDGGRGGGLSPRLDPKLRNAEMNKMEIRVSQDGKGDFKTIQKAIDSIPPHNARRVLIYIHPGLYREKVHISKKLPFLTLIAGNSSDPPKISGNDTASDMGRDGRPLRTFHSATVAIDADYFVAVNILFENTAKADVGRSVNGEQGVALRITGTKAAFFNCGFYGSQDTLYDHKGLHYFKNCFIQGAVDFIFGYGRSLYQNCHLKSVAQNGVAASLTAQKRTAKSFASGFSFTNCTVTGSGSVYLGRAWGDYSRVIFSFSYLDALVLPQGWSDWGQPLRDSKVYYGEYKCSGPGANTTRRVPWARTLTKQEALPFIGPYFIHAHSWLLQPPT</sequence>
<dbReference type="EC" id="3.1.1.11" evidence="4 12"/>
<name>A0A9P0ZUR7_CUSEU</name>
<evidence type="ECO:0000259" key="14">
    <source>
        <dbReference type="Pfam" id="PF01095"/>
    </source>
</evidence>
<dbReference type="GO" id="GO:0045490">
    <property type="term" value="P:pectin catabolic process"/>
    <property type="evidence" value="ECO:0007669"/>
    <property type="project" value="UniProtKB-UniRule"/>
</dbReference>
<dbReference type="InterPro" id="IPR012334">
    <property type="entry name" value="Pectin_lyas_fold"/>
</dbReference>
<dbReference type="PROSITE" id="PS00503">
    <property type="entry name" value="PECTINESTERASE_2"/>
    <property type="match status" value="1"/>
</dbReference>
<gene>
    <name evidence="15" type="ORF">CEURO_LOCUS19713</name>
</gene>
<dbReference type="Proteomes" id="UP001152484">
    <property type="component" value="Unassembled WGS sequence"/>
</dbReference>
<evidence type="ECO:0000256" key="3">
    <source>
        <dbReference type="ARBA" id="ARBA00008891"/>
    </source>
</evidence>
<comment type="pathway">
    <text evidence="2 12">Glycan metabolism; pectin degradation; 2-dehydro-3-deoxy-D-gluconate from pectin: step 1/5.</text>
</comment>
<keyword evidence="5" id="KW-0134">Cell wall</keyword>
<evidence type="ECO:0000256" key="2">
    <source>
        <dbReference type="ARBA" id="ARBA00005184"/>
    </source>
</evidence>
<reference evidence="15" key="1">
    <citation type="submission" date="2022-07" db="EMBL/GenBank/DDBJ databases">
        <authorList>
            <person name="Macas J."/>
            <person name="Novak P."/>
            <person name="Neumann P."/>
        </authorList>
    </citation>
    <scope>NUCLEOTIDE SEQUENCE</scope>
</reference>
<evidence type="ECO:0000256" key="13">
    <source>
        <dbReference type="SAM" id="MobiDB-lite"/>
    </source>
</evidence>
<dbReference type="Gene3D" id="2.160.20.10">
    <property type="entry name" value="Single-stranded right-handed beta-helix, Pectin lyase-like"/>
    <property type="match status" value="1"/>
</dbReference>
<comment type="subcellular location">
    <subcellularLocation>
        <location evidence="1">Secreted</location>
        <location evidence="1">Cell wall</location>
    </subcellularLocation>
</comment>
<accession>A0A9P0ZUR7</accession>